<dbReference type="InterPro" id="IPR045538">
    <property type="entry name" value="CIS_TMP"/>
</dbReference>
<gene>
    <name evidence="1" type="ORF">QJ048_08330</name>
</gene>
<organism evidence="1 2">
    <name type="scientific">Pinibacter soli</name>
    <dbReference type="NCBI Taxonomy" id="3044211"/>
    <lineage>
        <taxon>Bacteria</taxon>
        <taxon>Pseudomonadati</taxon>
        <taxon>Bacteroidota</taxon>
        <taxon>Chitinophagia</taxon>
        <taxon>Chitinophagales</taxon>
        <taxon>Chitinophagaceae</taxon>
        <taxon>Pinibacter</taxon>
    </lineage>
</organism>
<reference evidence="1 2" key="1">
    <citation type="submission" date="2023-05" db="EMBL/GenBank/DDBJ databases">
        <title>Genome sequence of Pinibacter sp. MAH-24.</title>
        <authorList>
            <person name="Huq M.A."/>
        </authorList>
    </citation>
    <scope>NUCLEOTIDE SEQUENCE [LARGE SCALE GENOMIC DNA]</scope>
    <source>
        <strain evidence="1 2">MAH-24</strain>
    </source>
</reference>
<evidence type="ECO:0000313" key="2">
    <source>
        <dbReference type="Proteomes" id="UP001226434"/>
    </source>
</evidence>
<name>A0ABT6RBK6_9BACT</name>
<proteinExistence type="predicted"/>
<keyword evidence="2" id="KW-1185">Reference proteome</keyword>
<accession>A0ABT6RBK6</accession>
<evidence type="ECO:0000313" key="1">
    <source>
        <dbReference type="EMBL" id="MDI3319776.1"/>
    </source>
</evidence>
<dbReference type="Proteomes" id="UP001226434">
    <property type="component" value="Unassembled WGS sequence"/>
</dbReference>
<sequence>MIERKSHIILQQKMEIHFEDLTDYIGVQNEIQELFYDRLLPAMEAIFDEAGGNKNSIVIERMEIDCGMLSNNRWKEKLVEKALNEIRSQLHQQPRAEGSSEAALINEFLFFLENGRLLWNSRIQSSKELEQVICERQLSRSEIMQLKALLSANYTAVERLCYNFTELVIRKIWQQFANAEDVLLDGFISLAQKHEFTERQTRIGLTVLLKLLVEDKHIDDVVIKELLHEVKKNNLPPQPKKSQQEVEYLYVHNAGLVILHPFLPALFAELGLWINKEWKDEAAQHTAVRVLEYLATGNHESDEFNLSFNKIICGIPLSTALLPAEVLAATTMTECDDMLRQVIQHWNKMSNTSVSVFRETFLQRNGRMQKIESGWQLHVERKGVDILIDGLPWGIGIIVLSWTKDQVHVEWQL</sequence>
<dbReference type="Pfam" id="PF19268">
    <property type="entry name" value="CIS_TMP"/>
    <property type="match status" value="2"/>
</dbReference>
<dbReference type="EMBL" id="JASBRG010000005">
    <property type="protein sequence ID" value="MDI3319776.1"/>
    <property type="molecule type" value="Genomic_DNA"/>
</dbReference>
<dbReference type="RefSeq" id="WP_282333878.1">
    <property type="nucleotide sequence ID" value="NZ_JASBRG010000005.1"/>
</dbReference>
<protein>
    <submittedName>
        <fullName evidence="1">Contractile injection system tape measure protein</fullName>
    </submittedName>
</protein>
<comment type="caution">
    <text evidence="1">The sequence shown here is derived from an EMBL/GenBank/DDBJ whole genome shotgun (WGS) entry which is preliminary data.</text>
</comment>